<dbReference type="Proteomes" id="UP000674143">
    <property type="component" value="Unassembled WGS sequence"/>
</dbReference>
<evidence type="ECO:0000256" key="6">
    <source>
        <dbReference type="SAM" id="MobiDB-lite"/>
    </source>
</evidence>
<evidence type="ECO:0000313" key="9">
    <source>
        <dbReference type="Proteomes" id="UP000674143"/>
    </source>
</evidence>
<evidence type="ECO:0000256" key="2">
    <source>
        <dbReference type="ARBA" id="ARBA00022737"/>
    </source>
</evidence>
<organism evidence="8 9">
    <name type="scientific">Leishmania orientalis</name>
    <dbReference type="NCBI Taxonomy" id="2249476"/>
    <lineage>
        <taxon>Eukaryota</taxon>
        <taxon>Discoba</taxon>
        <taxon>Euglenozoa</taxon>
        <taxon>Kinetoplastea</taxon>
        <taxon>Metakinetoplastina</taxon>
        <taxon>Trypanosomatida</taxon>
        <taxon>Trypanosomatidae</taxon>
        <taxon>Leishmaniinae</taxon>
        <taxon>Leishmania</taxon>
    </lineage>
</organism>
<dbReference type="EMBL" id="JAFHLR010000032">
    <property type="protein sequence ID" value="KAG5470345.1"/>
    <property type="molecule type" value="Genomic_DNA"/>
</dbReference>
<evidence type="ECO:0000256" key="4">
    <source>
        <dbReference type="ARBA" id="ARBA00022833"/>
    </source>
</evidence>
<dbReference type="Gene3D" id="3.30.160.60">
    <property type="entry name" value="Classic Zinc Finger"/>
    <property type="match status" value="2"/>
</dbReference>
<protein>
    <recommendedName>
        <fullName evidence="7">C2HC/C3H-type domain-containing protein</fullName>
    </recommendedName>
</protein>
<comment type="caution">
    <text evidence="8">The sequence shown here is derived from an EMBL/GenBank/DDBJ whole genome shotgun (WGS) entry which is preliminary data.</text>
</comment>
<feature type="compositionally biased region" description="Polar residues" evidence="6">
    <location>
        <begin position="1"/>
        <end position="13"/>
    </location>
</feature>
<dbReference type="PROSITE" id="PS52027">
    <property type="entry name" value="ZF_C2HC_C3H"/>
    <property type="match status" value="2"/>
</dbReference>
<dbReference type="InterPro" id="IPR049899">
    <property type="entry name" value="Znf_C2HC_C3H"/>
</dbReference>
<evidence type="ECO:0000256" key="1">
    <source>
        <dbReference type="ARBA" id="ARBA00022723"/>
    </source>
</evidence>
<keyword evidence="1" id="KW-0479">Metal-binding</keyword>
<dbReference type="KEGG" id="loi:92358993"/>
<dbReference type="GO" id="GO:0008270">
    <property type="term" value="F:zinc ion binding"/>
    <property type="evidence" value="ECO:0007669"/>
    <property type="project" value="UniProtKB-KW"/>
</dbReference>
<dbReference type="RefSeq" id="XP_067060611.1">
    <property type="nucleotide sequence ID" value="XM_067205059.1"/>
</dbReference>
<dbReference type="AlphaFoldDB" id="A0A836KGY1"/>
<feature type="domain" description="C2HC/C3H-type" evidence="7">
    <location>
        <begin position="537"/>
        <end position="566"/>
    </location>
</feature>
<dbReference type="InterPro" id="IPR026319">
    <property type="entry name" value="ZC2HC1A/B-like"/>
</dbReference>
<feature type="domain" description="C2HC/C3H-type" evidence="7">
    <location>
        <begin position="203"/>
        <end position="232"/>
    </location>
</feature>
<keyword evidence="4" id="KW-0862">Zinc</keyword>
<feature type="region of interest" description="Disordered" evidence="6">
    <location>
        <begin position="369"/>
        <end position="430"/>
    </location>
</feature>
<keyword evidence="2" id="KW-0677">Repeat</keyword>
<reference evidence="9" key="1">
    <citation type="journal article" date="2021" name="Microbiol. Resour. Announc.">
        <title>LGAAP: Leishmaniinae Genome Assembly and Annotation Pipeline.</title>
        <authorList>
            <person name="Almutairi H."/>
            <person name="Urbaniak M.D."/>
            <person name="Bates M.D."/>
            <person name="Jariyapan N."/>
            <person name="Kwakye-Nuako G."/>
            <person name="Thomaz-Soccol V."/>
            <person name="Al-Salem W.S."/>
            <person name="Dillon R.J."/>
            <person name="Bates P.A."/>
            <person name="Gatherer D."/>
        </authorList>
    </citation>
    <scope>NUCLEOTIDE SEQUENCE [LARGE SCALE GENOMIC DNA]</scope>
</reference>
<dbReference type="Pfam" id="PF13913">
    <property type="entry name" value="zf-C2HC_2"/>
    <property type="match status" value="3"/>
</dbReference>
<feature type="compositionally biased region" description="Basic and acidic residues" evidence="6">
    <location>
        <begin position="369"/>
        <end position="381"/>
    </location>
</feature>
<dbReference type="GeneID" id="92358993"/>
<evidence type="ECO:0000256" key="5">
    <source>
        <dbReference type="PROSITE-ProRule" id="PRU01371"/>
    </source>
</evidence>
<feature type="region of interest" description="Disordered" evidence="6">
    <location>
        <begin position="65"/>
        <end position="90"/>
    </location>
</feature>
<accession>A0A836KGY1</accession>
<evidence type="ECO:0000256" key="3">
    <source>
        <dbReference type="ARBA" id="ARBA00022771"/>
    </source>
</evidence>
<name>A0A836KGY1_9TRYP</name>
<dbReference type="PANTHER" id="PTHR13555">
    <property type="entry name" value="C2H2 ZINC FINGER CGI-62-RELATED"/>
    <property type="match status" value="1"/>
</dbReference>
<evidence type="ECO:0000259" key="7">
    <source>
        <dbReference type="PROSITE" id="PS52027"/>
    </source>
</evidence>
<gene>
    <name evidence="8" type="ORF">LSCM4_03040</name>
</gene>
<keyword evidence="3 5" id="KW-0863">Zinc-finger</keyword>
<feature type="region of interest" description="Disordered" evidence="6">
    <location>
        <begin position="1"/>
        <end position="44"/>
    </location>
</feature>
<proteinExistence type="predicted"/>
<keyword evidence="9" id="KW-1185">Reference proteome</keyword>
<feature type="compositionally biased region" description="Low complexity" evidence="6">
    <location>
        <begin position="14"/>
        <end position="35"/>
    </location>
</feature>
<sequence>MSTTRRSTAPNGLSSNTAATSRRSRSLSDTVRSSTYRGNTVSSKEGGRSLIVTRGLQELLDKERKYRRLRGAAPTAAAGGKSKANRQRRRSGEVPNFVICYLCGRQFGTASIDIHRPQCYLKRLIVWERGDPATRGPKPISPADHEKAMKTRMVNAKTAAGLAAAGGYPGAGRMGDGGLARESSLREMELYNQLQMSAFTDAALSPCLNCGRTFLPDRLQVHLRSCKPGKAAKPIRTASCPTPLPAAKRSLVKQASPASASAVNRPTRAAGAYAVPAAASTDDVPPAAAPSRKRADSALPYHTFLEVVDSKGSVLPTATSPSWKLGGVRGESSGRVLGANATGGAAAAAGAQGSDVIEVEVDMDVDDTDLRSRGADSEHRLSSVAMTGAAPGTLVSSVPNRAASREPSAVPPLSTPSFGTDGLAEGDDSNDISCPPVLGCKWQVHVADSRPRGTRTPSAPRTADTLNMAEKNQSEGFAEAQVQYTSAVTYISTTRVVADGKAEGERDSAKKIQLNNVSHFKNVSSRLNLQRRPADAKLVACKYCGRTFLPDRVQRHESCCIDRSKPVGARKSEMLSAAERTDAVATKRTTLTPAAPAVDIVTSGKAKFCGGCGSKASAPGQKFCSECGYKL</sequence>
<dbReference type="PANTHER" id="PTHR13555:SF68">
    <property type="entry name" value="ZINC FINGER PROTEIN 474"/>
    <property type="match status" value="1"/>
</dbReference>
<reference evidence="9" key="2">
    <citation type="journal article" date="2021" name="Sci. Data">
        <title>Chromosome-scale genome sequencing, assembly and annotation of six genomes from subfamily Leishmaniinae.</title>
        <authorList>
            <person name="Almutairi H."/>
            <person name="Urbaniak M.D."/>
            <person name="Bates M.D."/>
            <person name="Jariyapan N."/>
            <person name="Kwakye-Nuako G."/>
            <person name="Thomaz Soccol V."/>
            <person name="Al-Salem W.S."/>
            <person name="Dillon R.J."/>
            <person name="Bates P.A."/>
            <person name="Gatherer D."/>
        </authorList>
    </citation>
    <scope>NUCLEOTIDE SEQUENCE [LARGE SCALE GENOMIC DNA]</scope>
</reference>
<evidence type="ECO:0000313" key="8">
    <source>
        <dbReference type="EMBL" id="KAG5470345.1"/>
    </source>
</evidence>